<protein>
    <submittedName>
        <fullName evidence="2">Glycosyltransferase family 2 protein</fullName>
    </submittedName>
</protein>
<dbReference type="InterPro" id="IPR029044">
    <property type="entry name" value="Nucleotide-diphossugar_trans"/>
</dbReference>
<accession>A0A9E8A3R6</accession>
<dbReference type="PANTHER" id="PTHR48090:SF6">
    <property type="entry name" value="SLR5056 PROTEIN"/>
    <property type="match status" value="1"/>
</dbReference>
<feature type="transmembrane region" description="Helical" evidence="1">
    <location>
        <begin position="308"/>
        <end position="328"/>
    </location>
</feature>
<reference evidence="2" key="1">
    <citation type="submission" date="2022-08" db="EMBL/GenBank/DDBJ databases">
        <title>Complete Genome Sequences of 2 Bosea sp. soil isolates.</title>
        <authorList>
            <person name="Alvarez Arevalo M."/>
            <person name="Sterndorff E.B."/>
            <person name="Faurdal D."/>
            <person name="Joergensen T.S."/>
            <person name="Weber T."/>
        </authorList>
    </citation>
    <scope>NUCLEOTIDE SEQUENCE</scope>
    <source>
        <strain evidence="2">NBC_00436</strain>
    </source>
</reference>
<evidence type="ECO:0000313" key="2">
    <source>
        <dbReference type="EMBL" id="UZF87125.1"/>
    </source>
</evidence>
<dbReference type="PANTHER" id="PTHR48090">
    <property type="entry name" value="UNDECAPRENYL-PHOSPHATE 4-DEOXY-4-FORMAMIDO-L-ARABINOSE TRANSFERASE-RELATED"/>
    <property type="match status" value="1"/>
</dbReference>
<keyword evidence="1" id="KW-0812">Transmembrane</keyword>
<evidence type="ECO:0000256" key="1">
    <source>
        <dbReference type="SAM" id="Phobius"/>
    </source>
</evidence>
<keyword evidence="1" id="KW-1133">Transmembrane helix</keyword>
<organism evidence="2">
    <name type="scientific">Bosea sp. NBC_00436</name>
    <dbReference type="NCBI Taxonomy" id="2969620"/>
    <lineage>
        <taxon>Bacteria</taxon>
        <taxon>Pseudomonadati</taxon>
        <taxon>Pseudomonadota</taxon>
        <taxon>Alphaproteobacteria</taxon>
        <taxon>Hyphomicrobiales</taxon>
        <taxon>Boseaceae</taxon>
        <taxon>Bosea</taxon>
    </lineage>
</organism>
<dbReference type="InterPro" id="IPR050256">
    <property type="entry name" value="Glycosyltransferase_2"/>
</dbReference>
<keyword evidence="1" id="KW-0472">Membrane</keyword>
<dbReference type="AlphaFoldDB" id="A0A9E8A3R6"/>
<dbReference type="CDD" id="cd06438">
    <property type="entry name" value="EpsO_like"/>
    <property type="match status" value="1"/>
</dbReference>
<proteinExistence type="predicted"/>
<name>A0A9E8A3R6_9HYPH</name>
<feature type="transmembrane region" description="Helical" evidence="1">
    <location>
        <begin position="335"/>
        <end position="354"/>
    </location>
</feature>
<dbReference type="Pfam" id="PF13641">
    <property type="entry name" value="Glyco_tranf_2_3"/>
    <property type="match status" value="1"/>
</dbReference>
<dbReference type="SUPFAM" id="SSF53448">
    <property type="entry name" value="Nucleotide-diphospho-sugar transferases"/>
    <property type="match status" value="1"/>
</dbReference>
<dbReference type="EMBL" id="CP102774">
    <property type="protein sequence ID" value="UZF87125.1"/>
    <property type="molecule type" value="Genomic_DNA"/>
</dbReference>
<dbReference type="Gene3D" id="3.90.550.10">
    <property type="entry name" value="Spore Coat Polysaccharide Biosynthesis Protein SpsA, Chain A"/>
    <property type="match status" value="1"/>
</dbReference>
<feature type="transmembrane region" description="Helical" evidence="1">
    <location>
        <begin position="366"/>
        <end position="385"/>
    </location>
</feature>
<sequence>MTLMTGTVTFALLTACFLTAVPVVFFAIQIAAAFRPTRRLAPAGAAAGPRFTVLMPAHDEEAVIAHSIAPIIAQLPPSGRLMVVADNCSDDTAGVALAAGAEVTIRRDMTRIGKGYALAHGVRCLAADPPEVVIVVDADCEVAPGTLARLAGRCSATGRPVQARYAMLPPPAPSAADKVSRLAWTIKTFVRPLGSMRLGWPCQLMGSGMALPFEALVRVDLATGHLAEDQKLGADFALADRSPLFCPETEIVSRLPQGETGKRQQRTRWEHGHLAIIGEFFLPLTGRALARRDPKLLAFSLDLCIPPLTLLAMALVLQIGVSLAWFALTGATHPLAVSAAVLACFAGAIGAAWWRFGQEIITWRELAAAPAYCLLKIPSYVRFFIHRRIDWVRTER</sequence>
<gene>
    <name evidence="2" type="ORF">NWE54_25820</name>
</gene>